<dbReference type="EMBL" id="BEYU01000115">
    <property type="protein sequence ID" value="GBG32095.1"/>
    <property type="molecule type" value="Genomic_DNA"/>
</dbReference>
<feature type="compositionally biased region" description="Acidic residues" evidence="1">
    <location>
        <begin position="1"/>
        <end position="11"/>
    </location>
</feature>
<feature type="compositionally biased region" description="Polar residues" evidence="1">
    <location>
        <begin position="19"/>
        <end position="28"/>
    </location>
</feature>
<feature type="compositionally biased region" description="Basic and acidic residues" evidence="1">
    <location>
        <begin position="34"/>
        <end position="45"/>
    </location>
</feature>
<dbReference type="Proteomes" id="UP000241890">
    <property type="component" value="Unassembled WGS sequence"/>
</dbReference>
<reference evidence="2 3" key="1">
    <citation type="submission" date="2017-12" db="EMBL/GenBank/DDBJ databases">
        <title>Sequencing, de novo assembly and annotation of complete genome of a new Thraustochytrid species, strain FCC1311.</title>
        <authorList>
            <person name="Sedici K."/>
            <person name="Godart F."/>
            <person name="Aiese Cigliano R."/>
            <person name="Sanseverino W."/>
            <person name="Barakat M."/>
            <person name="Ortet P."/>
            <person name="Marechal E."/>
            <person name="Cagnac O."/>
            <person name="Amato A."/>
        </authorList>
    </citation>
    <scope>NUCLEOTIDE SEQUENCE [LARGE SCALE GENOMIC DNA]</scope>
</reference>
<evidence type="ECO:0000313" key="2">
    <source>
        <dbReference type="EMBL" id="GBG32095.1"/>
    </source>
</evidence>
<comment type="caution">
    <text evidence="2">The sequence shown here is derived from an EMBL/GenBank/DDBJ whole genome shotgun (WGS) entry which is preliminary data.</text>
</comment>
<evidence type="ECO:0000313" key="3">
    <source>
        <dbReference type="Proteomes" id="UP000241890"/>
    </source>
</evidence>
<sequence length="297" mass="34235">MERDILEEEEASSAHGATRVQQEQQRTGSLVRPKMCDLEFDDGHDNASMTLGEPQDFASVTTDEDRRQDPNYLHHHHHDQTLDEEEHPLDKSKTNGNNLETGKPERSKQIRCDCKLPWCQEQRAARYDEMKKSIPNWPLHFSSPRCPLQRHEVVHTLRPNLSNKSIRSNYYFLWWHLRPSSFMWVAKFDKRSKDQTPRWIVGRQKINVSANYEPVPHPLVFSLFDPATRQWVPDPDSDLAGDNCLVTLKSGKQAYENPNGPAQAALSAPLSGHHLHAMGHKRPRVEAPTFHPSLFDC</sequence>
<proteinExistence type="predicted"/>
<name>A0A2R5GNA2_9STRA</name>
<accession>A0A2R5GNA2</accession>
<evidence type="ECO:0000256" key="1">
    <source>
        <dbReference type="SAM" id="MobiDB-lite"/>
    </source>
</evidence>
<dbReference type="AlphaFoldDB" id="A0A2R5GNA2"/>
<protein>
    <submittedName>
        <fullName evidence="2">Uncharacterized protein</fullName>
    </submittedName>
</protein>
<gene>
    <name evidence="2" type="ORF">FCC1311_083202</name>
</gene>
<organism evidence="2 3">
    <name type="scientific">Hondaea fermentalgiana</name>
    <dbReference type="NCBI Taxonomy" id="2315210"/>
    <lineage>
        <taxon>Eukaryota</taxon>
        <taxon>Sar</taxon>
        <taxon>Stramenopiles</taxon>
        <taxon>Bigyra</taxon>
        <taxon>Labyrinthulomycetes</taxon>
        <taxon>Thraustochytrida</taxon>
        <taxon>Thraustochytriidae</taxon>
        <taxon>Hondaea</taxon>
    </lineage>
</organism>
<dbReference type="InParanoid" id="A0A2R5GNA2"/>
<keyword evidence="3" id="KW-1185">Reference proteome</keyword>
<feature type="region of interest" description="Disordered" evidence="1">
    <location>
        <begin position="1"/>
        <end position="106"/>
    </location>
</feature>